<dbReference type="Pfam" id="PF00040">
    <property type="entry name" value="fn2"/>
    <property type="match status" value="2"/>
</dbReference>
<comment type="similarity">
    <text evidence="2">Belongs to the seminal plasma protein family.</text>
</comment>
<dbReference type="FunFam" id="2.10.10.10:FF:000003">
    <property type="entry name" value="binder of sperm protein homolog 1"/>
    <property type="match status" value="1"/>
</dbReference>
<keyword evidence="6" id="KW-0278">Fertilization</keyword>
<dbReference type="GO" id="GO:0033700">
    <property type="term" value="P:phospholipid efflux"/>
    <property type="evidence" value="ECO:0007669"/>
    <property type="project" value="UniProtKB-ARBA"/>
</dbReference>
<comment type="subcellular location">
    <subcellularLocation>
        <location evidence="1">Secreted</location>
    </subcellularLocation>
</comment>
<feature type="domain" description="Fibronectin type-II" evidence="8">
    <location>
        <begin position="101"/>
        <end position="148"/>
    </location>
</feature>
<dbReference type="GO" id="GO:0048240">
    <property type="term" value="P:sperm capacitation"/>
    <property type="evidence" value="ECO:0007669"/>
    <property type="project" value="TreeGrafter"/>
</dbReference>
<dbReference type="GO" id="GO:0008201">
    <property type="term" value="F:heparin binding"/>
    <property type="evidence" value="ECO:0007669"/>
    <property type="project" value="TreeGrafter"/>
</dbReference>
<sequence>MKGFHILLIFHQLYDTETQVSLAVKPKDFLGAALFLNENNGVSTEHTGDESAAESAEDDNCVFPFIYGNKKHFDCTFQGSIFPWCSLDADYTGRWKFCTKKDYAKCVFPFIFGGKKYETCTRDGSLLGYWCSISPNYDQDKAWKYCQS</sequence>
<gene>
    <name evidence="9" type="ORF">FD755_004663</name>
</gene>
<dbReference type="InterPro" id="IPR036943">
    <property type="entry name" value="FN_type2_sf"/>
</dbReference>
<keyword evidence="3" id="KW-0964">Secreted</keyword>
<dbReference type="SUPFAM" id="SSF57440">
    <property type="entry name" value="Kringle-like"/>
    <property type="match status" value="2"/>
</dbReference>
<dbReference type="SMART" id="SM00059">
    <property type="entry name" value="FN2"/>
    <property type="match status" value="2"/>
</dbReference>
<dbReference type="GO" id="GO:1902492">
    <property type="term" value="P:positive regulation of sperm capacitation"/>
    <property type="evidence" value="ECO:0007669"/>
    <property type="project" value="UniProtKB-ARBA"/>
</dbReference>
<comment type="caution">
    <text evidence="7">Lacks conserved residue(s) required for the propagation of feature annotation.</text>
</comment>
<dbReference type="InterPro" id="IPR051666">
    <property type="entry name" value="SP_Capacitation_Regulator"/>
</dbReference>
<evidence type="ECO:0000256" key="4">
    <source>
        <dbReference type="ARBA" id="ARBA00022737"/>
    </source>
</evidence>
<evidence type="ECO:0000256" key="6">
    <source>
        <dbReference type="ARBA" id="ARBA00023279"/>
    </source>
</evidence>
<keyword evidence="4" id="KW-0677">Repeat</keyword>
<organism evidence="9 10">
    <name type="scientific">Muntiacus reevesi</name>
    <name type="common">Reeves' muntjac</name>
    <name type="synonym">Cervus reevesi</name>
    <dbReference type="NCBI Taxonomy" id="9886"/>
    <lineage>
        <taxon>Eukaryota</taxon>
        <taxon>Metazoa</taxon>
        <taxon>Chordata</taxon>
        <taxon>Craniata</taxon>
        <taxon>Vertebrata</taxon>
        <taxon>Euteleostomi</taxon>
        <taxon>Mammalia</taxon>
        <taxon>Eutheria</taxon>
        <taxon>Laurasiatheria</taxon>
        <taxon>Artiodactyla</taxon>
        <taxon>Ruminantia</taxon>
        <taxon>Pecora</taxon>
        <taxon>Cervidae</taxon>
        <taxon>Muntiacinae</taxon>
        <taxon>Muntiacus</taxon>
    </lineage>
</organism>
<dbReference type="Gene3D" id="2.10.10.10">
    <property type="entry name" value="Fibronectin, type II, collagen-binding"/>
    <property type="match status" value="2"/>
</dbReference>
<comment type="caution">
    <text evidence="9">The sequence shown here is derived from an EMBL/GenBank/DDBJ whole genome shotgun (WGS) entry which is preliminary data.</text>
</comment>
<reference evidence="9 10" key="1">
    <citation type="submission" date="2019-06" db="EMBL/GenBank/DDBJ databases">
        <title>Discovery of a novel chromosome fission-fusion reversal in muntjac.</title>
        <authorList>
            <person name="Mudd A.B."/>
            <person name="Bredeson J.V."/>
            <person name="Baum R."/>
            <person name="Hockemeyer D."/>
            <person name="Rokhsar D.S."/>
        </authorList>
    </citation>
    <scope>NUCLEOTIDE SEQUENCE [LARGE SCALE GENOMIC DNA]</scope>
    <source>
        <strain evidence="9">UCam_UCB_Mr</strain>
        <tissue evidence="9">Fibroblast cell line</tissue>
    </source>
</reference>
<evidence type="ECO:0000256" key="5">
    <source>
        <dbReference type="ARBA" id="ARBA00023157"/>
    </source>
</evidence>
<evidence type="ECO:0000259" key="8">
    <source>
        <dbReference type="PROSITE" id="PS51092"/>
    </source>
</evidence>
<dbReference type="PROSITE" id="PS00023">
    <property type="entry name" value="FN2_1"/>
    <property type="match status" value="1"/>
</dbReference>
<keyword evidence="10" id="KW-1185">Reference proteome</keyword>
<dbReference type="PRINTS" id="PR00013">
    <property type="entry name" value="FNTYPEII"/>
</dbReference>
<keyword evidence="5" id="KW-1015">Disulfide bond</keyword>
<feature type="domain" description="Fibronectin type-II" evidence="8">
    <location>
        <begin position="56"/>
        <end position="100"/>
    </location>
</feature>
<dbReference type="CDD" id="cd00062">
    <property type="entry name" value="FN2"/>
    <property type="match status" value="2"/>
</dbReference>
<dbReference type="GO" id="GO:0007338">
    <property type="term" value="P:single fertilization"/>
    <property type="evidence" value="ECO:0007669"/>
    <property type="project" value="UniProtKB-KW"/>
</dbReference>
<dbReference type="Proteomes" id="UP000326062">
    <property type="component" value="Chromosome 2"/>
</dbReference>
<name>A0A5J5MTI4_MUNRE</name>
<dbReference type="GO" id="GO:0009986">
    <property type="term" value="C:cell surface"/>
    <property type="evidence" value="ECO:0007669"/>
    <property type="project" value="TreeGrafter"/>
</dbReference>
<evidence type="ECO:0000313" key="10">
    <source>
        <dbReference type="Proteomes" id="UP000326062"/>
    </source>
</evidence>
<accession>A0A5J5MTI4</accession>
<proteinExistence type="inferred from homology"/>
<dbReference type="InterPro" id="IPR013806">
    <property type="entry name" value="Kringle-like"/>
</dbReference>
<dbReference type="InterPro" id="IPR000562">
    <property type="entry name" value="FN_type2_dom"/>
</dbReference>
<dbReference type="FunFam" id="2.10.10.10:FF:000005">
    <property type="entry name" value="Epididymal sperm binding protein 1"/>
    <property type="match status" value="1"/>
</dbReference>
<protein>
    <recommendedName>
        <fullName evidence="8">Fibronectin type-II domain-containing protein</fullName>
    </recommendedName>
</protein>
<dbReference type="PROSITE" id="PS51092">
    <property type="entry name" value="FN2_2"/>
    <property type="match status" value="2"/>
</dbReference>
<evidence type="ECO:0000313" key="9">
    <source>
        <dbReference type="EMBL" id="KAB0382746.1"/>
    </source>
</evidence>
<dbReference type="PANTHER" id="PTHR22918:SF3">
    <property type="entry name" value="SEMINAL PLASMA PROTEIN HSP-1"/>
    <property type="match status" value="1"/>
</dbReference>
<evidence type="ECO:0000256" key="1">
    <source>
        <dbReference type="ARBA" id="ARBA00004613"/>
    </source>
</evidence>
<dbReference type="PANTHER" id="PTHR22918">
    <property type="entry name" value="SEMINAL PLASMA PROTEIN"/>
    <property type="match status" value="1"/>
</dbReference>
<evidence type="ECO:0000256" key="7">
    <source>
        <dbReference type="PROSITE-ProRule" id="PRU00479"/>
    </source>
</evidence>
<evidence type="ECO:0000256" key="2">
    <source>
        <dbReference type="ARBA" id="ARBA00010011"/>
    </source>
</evidence>
<evidence type="ECO:0000256" key="3">
    <source>
        <dbReference type="ARBA" id="ARBA00022525"/>
    </source>
</evidence>
<dbReference type="GO" id="GO:0005615">
    <property type="term" value="C:extracellular space"/>
    <property type="evidence" value="ECO:0007669"/>
    <property type="project" value="UniProtKB-ARBA"/>
</dbReference>
<dbReference type="AlphaFoldDB" id="A0A5J5MTI4"/>
<dbReference type="EMBL" id="VCEB01000002">
    <property type="protein sequence ID" value="KAB0382746.1"/>
    <property type="molecule type" value="Genomic_DNA"/>
</dbReference>